<dbReference type="EMBL" id="GGEC01086608">
    <property type="protein sequence ID" value="MBX67092.1"/>
    <property type="molecule type" value="Transcribed_RNA"/>
</dbReference>
<dbReference type="AlphaFoldDB" id="A0A2P2QJB6"/>
<proteinExistence type="predicted"/>
<sequence length="45" mass="5306">MFLVCIKFLAYLVNLLVKRYASAPRQVPMCNYQMLFISIFFVSLL</sequence>
<evidence type="ECO:0000313" key="1">
    <source>
        <dbReference type="EMBL" id="MBX67092.1"/>
    </source>
</evidence>
<organism evidence="1">
    <name type="scientific">Rhizophora mucronata</name>
    <name type="common">Asiatic mangrove</name>
    <dbReference type="NCBI Taxonomy" id="61149"/>
    <lineage>
        <taxon>Eukaryota</taxon>
        <taxon>Viridiplantae</taxon>
        <taxon>Streptophyta</taxon>
        <taxon>Embryophyta</taxon>
        <taxon>Tracheophyta</taxon>
        <taxon>Spermatophyta</taxon>
        <taxon>Magnoliopsida</taxon>
        <taxon>eudicotyledons</taxon>
        <taxon>Gunneridae</taxon>
        <taxon>Pentapetalae</taxon>
        <taxon>rosids</taxon>
        <taxon>fabids</taxon>
        <taxon>Malpighiales</taxon>
        <taxon>Rhizophoraceae</taxon>
        <taxon>Rhizophora</taxon>
    </lineage>
</organism>
<reference evidence="1" key="1">
    <citation type="submission" date="2018-02" db="EMBL/GenBank/DDBJ databases">
        <title>Rhizophora mucronata_Transcriptome.</title>
        <authorList>
            <person name="Meera S.P."/>
            <person name="Sreeshan A."/>
            <person name="Augustine A."/>
        </authorList>
    </citation>
    <scope>NUCLEOTIDE SEQUENCE</scope>
    <source>
        <tissue evidence="1">Leaf</tissue>
    </source>
</reference>
<accession>A0A2P2QJB6</accession>
<protein>
    <submittedName>
        <fullName evidence="1">Uncharacterized protein</fullName>
    </submittedName>
</protein>
<name>A0A2P2QJB6_RHIMU</name>